<gene>
    <name evidence="7" type="primary">nagZ</name>
    <name evidence="7" type="ORF">V3851_18890</name>
</gene>
<comment type="caution">
    <text evidence="7">The sequence shown here is derived from an EMBL/GenBank/DDBJ whole genome shotgun (WGS) entry which is preliminary data.</text>
</comment>
<feature type="domain" description="Glycoside hydrolase family 3 N-terminal" evidence="6">
    <location>
        <begin position="76"/>
        <end position="397"/>
    </location>
</feature>
<evidence type="ECO:0000259" key="6">
    <source>
        <dbReference type="Pfam" id="PF00933"/>
    </source>
</evidence>
<sequence length="431" mass="46190">MARRWRKLFGAALILALVTAGCGGNNAASPNQTGGNSAPNSADQPQGNDGTAGENVSPEPDPAPSDPARDQLEMLTTAEKIGQLVLVGMEGTVPDEHTRELIETYRVGGFIFYKDNIKDSAQALALFNKLKQDNESNPVPLFLSVDEEGGRVSRMPEEFKDMPAAAKIGGTGKPEAAEAAYKIIGEQLSRFGLNLDFAPVLDVNSNPDNPVIGDRAFGETPELVSEMGTAAMNGLSAYGVIPVVKHFPGHGDTSVDSHLGLPVVNHDLDRLRKLELIPFQAAIDNNAEVIMIAHLLLPKLDPDNPASFSEAVIHDLLRGELGFEGIVISDDMTMGAIAENYDIEEAAVNFILAGGNIVLVGHDYNQELAVIKAITEAVERGTISKEVLDERVYDVLKLKEKYVLSGEPAPGPDAKAINASIEDFDKQYGIR</sequence>
<dbReference type="InterPro" id="IPR036962">
    <property type="entry name" value="Glyco_hydro_3_N_sf"/>
</dbReference>
<dbReference type="Gene3D" id="3.20.20.300">
    <property type="entry name" value="Glycoside hydrolase, family 3, N-terminal domain"/>
    <property type="match status" value="1"/>
</dbReference>
<dbReference type="EC" id="3.2.1.52" evidence="7"/>
<dbReference type="RefSeq" id="WP_331848116.1">
    <property type="nucleotide sequence ID" value="NZ_JAZHPZ010000011.1"/>
</dbReference>
<dbReference type="Pfam" id="PF00933">
    <property type="entry name" value="Glyco_hydro_3"/>
    <property type="match status" value="1"/>
</dbReference>
<dbReference type="GO" id="GO:0004563">
    <property type="term" value="F:beta-N-acetylhexosaminidase activity"/>
    <property type="evidence" value="ECO:0007669"/>
    <property type="project" value="UniProtKB-EC"/>
</dbReference>
<keyword evidence="5" id="KW-0732">Signal</keyword>
<evidence type="ECO:0000256" key="4">
    <source>
        <dbReference type="SAM" id="MobiDB-lite"/>
    </source>
</evidence>
<proteinExistence type="inferred from homology"/>
<dbReference type="InterPro" id="IPR001764">
    <property type="entry name" value="Glyco_hydro_3_N"/>
</dbReference>
<reference evidence="7 8" key="1">
    <citation type="submission" date="2024-02" db="EMBL/GenBank/DDBJ databases">
        <title>A nitrogen-fixing paenibacillus bacterium.</title>
        <authorList>
            <person name="Zhang W.L."/>
            <person name="Chen S.F."/>
        </authorList>
    </citation>
    <scope>NUCLEOTIDE SEQUENCE [LARGE SCALE GENOMIC DNA]</scope>
    <source>
        <strain evidence="7 8">M1</strain>
    </source>
</reference>
<dbReference type="InterPro" id="IPR017853">
    <property type="entry name" value="GH"/>
</dbReference>
<keyword evidence="8" id="KW-1185">Reference proteome</keyword>
<feature type="chain" id="PRO_5045058327" evidence="5">
    <location>
        <begin position="28"/>
        <end position="431"/>
    </location>
</feature>
<keyword evidence="3 7" id="KW-0326">Glycosidase</keyword>
<evidence type="ECO:0000256" key="1">
    <source>
        <dbReference type="ARBA" id="ARBA00005336"/>
    </source>
</evidence>
<evidence type="ECO:0000313" key="7">
    <source>
        <dbReference type="EMBL" id="MEF2967900.1"/>
    </source>
</evidence>
<dbReference type="PROSITE" id="PS51257">
    <property type="entry name" value="PROKAR_LIPOPROTEIN"/>
    <property type="match status" value="1"/>
</dbReference>
<dbReference type="Proteomes" id="UP001306950">
    <property type="component" value="Unassembled WGS sequence"/>
</dbReference>
<dbReference type="InterPro" id="IPR019800">
    <property type="entry name" value="Glyco_hydro_3_AS"/>
</dbReference>
<evidence type="ECO:0000256" key="2">
    <source>
        <dbReference type="ARBA" id="ARBA00022801"/>
    </source>
</evidence>
<feature type="signal peptide" evidence="5">
    <location>
        <begin position="1"/>
        <end position="27"/>
    </location>
</feature>
<feature type="region of interest" description="Disordered" evidence="4">
    <location>
        <begin position="27"/>
        <end position="69"/>
    </location>
</feature>
<dbReference type="NCBIfam" id="NF003740">
    <property type="entry name" value="PRK05337.1"/>
    <property type="match status" value="1"/>
</dbReference>
<dbReference type="InterPro" id="IPR050226">
    <property type="entry name" value="NagZ_Beta-hexosaminidase"/>
</dbReference>
<feature type="compositionally biased region" description="Polar residues" evidence="4">
    <location>
        <begin position="27"/>
        <end position="49"/>
    </location>
</feature>
<dbReference type="PANTHER" id="PTHR30480:SF16">
    <property type="entry name" value="GLYCOSIDE HYDROLASE FAMILY 3 DOMAIN PROTEIN"/>
    <property type="match status" value="1"/>
</dbReference>
<evidence type="ECO:0000313" key="8">
    <source>
        <dbReference type="Proteomes" id="UP001306950"/>
    </source>
</evidence>
<organism evidence="7 8">
    <name type="scientific">Paenibacillus haidiansis</name>
    <dbReference type="NCBI Taxonomy" id="1574488"/>
    <lineage>
        <taxon>Bacteria</taxon>
        <taxon>Bacillati</taxon>
        <taxon>Bacillota</taxon>
        <taxon>Bacilli</taxon>
        <taxon>Bacillales</taxon>
        <taxon>Paenibacillaceae</taxon>
        <taxon>Paenibacillus</taxon>
    </lineage>
</organism>
<dbReference type="PROSITE" id="PS00775">
    <property type="entry name" value="GLYCOSYL_HYDROL_F3"/>
    <property type="match status" value="1"/>
</dbReference>
<keyword evidence="2 7" id="KW-0378">Hydrolase</keyword>
<name>A0ABU7VVV0_9BACL</name>
<dbReference type="PANTHER" id="PTHR30480">
    <property type="entry name" value="BETA-HEXOSAMINIDASE-RELATED"/>
    <property type="match status" value="1"/>
</dbReference>
<comment type="similarity">
    <text evidence="1">Belongs to the glycosyl hydrolase 3 family.</text>
</comment>
<dbReference type="EMBL" id="JAZHPZ010000011">
    <property type="protein sequence ID" value="MEF2967900.1"/>
    <property type="molecule type" value="Genomic_DNA"/>
</dbReference>
<protein>
    <submittedName>
        <fullName evidence="7">Beta-N-acetylhexosaminidase</fullName>
        <ecNumber evidence="7">3.2.1.52</ecNumber>
    </submittedName>
</protein>
<evidence type="ECO:0000256" key="5">
    <source>
        <dbReference type="SAM" id="SignalP"/>
    </source>
</evidence>
<accession>A0ABU7VVV0</accession>
<dbReference type="SUPFAM" id="SSF51445">
    <property type="entry name" value="(Trans)glycosidases"/>
    <property type="match status" value="1"/>
</dbReference>
<evidence type="ECO:0000256" key="3">
    <source>
        <dbReference type="ARBA" id="ARBA00023295"/>
    </source>
</evidence>